<evidence type="ECO:0000313" key="3">
    <source>
        <dbReference type="Proteomes" id="UP001175227"/>
    </source>
</evidence>
<dbReference type="Gene3D" id="2.130.10.10">
    <property type="entry name" value="YVTN repeat-like/Quinoprotein amine dehydrogenase"/>
    <property type="match status" value="1"/>
</dbReference>
<comment type="similarity">
    <text evidence="1">Belongs to the cycloisomerase 2 family.</text>
</comment>
<accession>A0AA39P1K9</accession>
<name>A0AA39P1K9_9AGAR</name>
<dbReference type="EMBL" id="JAUEPR010000022">
    <property type="protein sequence ID" value="KAK0475877.1"/>
    <property type="molecule type" value="Genomic_DNA"/>
</dbReference>
<dbReference type="InterPro" id="IPR015943">
    <property type="entry name" value="WD40/YVTN_repeat-like_dom_sf"/>
</dbReference>
<dbReference type="InterPro" id="IPR050282">
    <property type="entry name" value="Cycloisomerase_2"/>
</dbReference>
<reference evidence="2" key="1">
    <citation type="submission" date="2023-06" db="EMBL/GenBank/DDBJ databases">
        <authorList>
            <consortium name="Lawrence Berkeley National Laboratory"/>
            <person name="Ahrendt S."/>
            <person name="Sahu N."/>
            <person name="Indic B."/>
            <person name="Wong-Bajracharya J."/>
            <person name="Merenyi Z."/>
            <person name="Ke H.-M."/>
            <person name="Monk M."/>
            <person name="Kocsube S."/>
            <person name="Drula E."/>
            <person name="Lipzen A."/>
            <person name="Balint B."/>
            <person name="Henrissat B."/>
            <person name="Andreopoulos B."/>
            <person name="Martin F.M."/>
            <person name="Harder C.B."/>
            <person name="Rigling D."/>
            <person name="Ford K.L."/>
            <person name="Foster G.D."/>
            <person name="Pangilinan J."/>
            <person name="Papanicolaou A."/>
            <person name="Barry K."/>
            <person name="LaButti K."/>
            <person name="Viragh M."/>
            <person name="Koriabine M."/>
            <person name="Yan M."/>
            <person name="Riley R."/>
            <person name="Champramary S."/>
            <person name="Plett K.L."/>
            <person name="Tsai I.J."/>
            <person name="Slot J."/>
            <person name="Sipos G."/>
            <person name="Plett J."/>
            <person name="Nagy L.G."/>
            <person name="Grigoriev I.V."/>
        </authorList>
    </citation>
    <scope>NUCLEOTIDE SEQUENCE</scope>
    <source>
        <strain evidence="2">ICMP 16352</strain>
    </source>
</reference>
<sequence>MVNFTILAGGYDVFIASYLFNSDASTLSLTGKYPSGANPSWITSHPTNKSILYATNENTEGAVQSFTVTSDGILSQAVDTMPTDGDSPAFAVALSTGQVAAMNYGSGNGRIIPTAAHTPLEFANTGDVISFPVRSGGVSHPHMALEYGSEVLVPDLGGDAIWRLRENKSSGNWSIAGSIAQPTGSGPRHIAVEGSLLFTLHELASTLTVQRIPSFDTTTTAALLANVSIIPPNPPINASFAAAELLIPKTSVKFPVQYIYASNRNVGQIDERGDAIAIFRYVNGKLELINHVYTGLDQVRGMEFGGEDSEYLVASGVAGTGGVALFRRVNEGRDLEEVARNLDVPTRTTFVWL</sequence>
<keyword evidence="2" id="KW-0413">Isomerase</keyword>
<gene>
    <name evidence="2" type="ORF">IW261DRAFT_1422146</name>
</gene>
<dbReference type="PANTHER" id="PTHR30344:SF1">
    <property type="entry name" value="6-PHOSPHOGLUCONOLACTONASE"/>
    <property type="match status" value="1"/>
</dbReference>
<dbReference type="InterPro" id="IPR011048">
    <property type="entry name" value="Haem_d1_sf"/>
</dbReference>
<organism evidence="2 3">
    <name type="scientific">Armillaria novae-zelandiae</name>
    <dbReference type="NCBI Taxonomy" id="153914"/>
    <lineage>
        <taxon>Eukaryota</taxon>
        <taxon>Fungi</taxon>
        <taxon>Dikarya</taxon>
        <taxon>Basidiomycota</taxon>
        <taxon>Agaricomycotina</taxon>
        <taxon>Agaricomycetes</taxon>
        <taxon>Agaricomycetidae</taxon>
        <taxon>Agaricales</taxon>
        <taxon>Marasmiineae</taxon>
        <taxon>Physalacriaceae</taxon>
        <taxon>Armillaria</taxon>
    </lineage>
</organism>
<comment type="caution">
    <text evidence="2">The sequence shown here is derived from an EMBL/GenBank/DDBJ whole genome shotgun (WGS) entry which is preliminary data.</text>
</comment>
<dbReference type="AlphaFoldDB" id="A0AA39P1K9"/>
<proteinExistence type="inferred from homology"/>
<protein>
    <submittedName>
        <fullName evidence="2">Isomerase YbhE</fullName>
    </submittedName>
</protein>
<dbReference type="InterPro" id="IPR019405">
    <property type="entry name" value="Lactonase_7-beta_prop"/>
</dbReference>
<dbReference type="SUPFAM" id="SSF51004">
    <property type="entry name" value="C-terminal (heme d1) domain of cytochrome cd1-nitrite reductase"/>
    <property type="match status" value="1"/>
</dbReference>
<dbReference type="GO" id="GO:0017057">
    <property type="term" value="F:6-phosphogluconolactonase activity"/>
    <property type="evidence" value="ECO:0007669"/>
    <property type="project" value="TreeGrafter"/>
</dbReference>
<dbReference type="PANTHER" id="PTHR30344">
    <property type="entry name" value="6-PHOSPHOGLUCONOLACTONASE-RELATED"/>
    <property type="match status" value="1"/>
</dbReference>
<keyword evidence="3" id="KW-1185">Reference proteome</keyword>
<dbReference type="GO" id="GO:0016853">
    <property type="term" value="F:isomerase activity"/>
    <property type="evidence" value="ECO:0007669"/>
    <property type="project" value="UniProtKB-KW"/>
</dbReference>
<dbReference type="Pfam" id="PF10282">
    <property type="entry name" value="Lactonase"/>
    <property type="match status" value="1"/>
</dbReference>
<dbReference type="Proteomes" id="UP001175227">
    <property type="component" value="Unassembled WGS sequence"/>
</dbReference>
<evidence type="ECO:0000256" key="1">
    <source>
        <dbReference type="ARBA" id="ARBA00005564"/>
    </source>
</evidence>
<evidence type="ECO:0000313" key="2">
    <source>
        <dbReference type="EMBL" id="KAK0475877.1"/>
    </source>
</evidence>